<evidence type="ECO:0000256" key="1">
    <source>
        <dbReference type="SAM" id="MobiDB-lite"/>
    </source>
</evidence>
<dbReference type="AlphaFoldDB" id="A0A1C7M9F4"/>
<gene>
    <name evidence="2" type="ORF">A0H81_08834</name>
</gene>
<name>A0A1C7M9F4_GRIFR</name>
<protein>
    <submittedName>
        <fullName evidence="2">Uncharacterized protein</fullName>
    </submittedName>
</protein>
<feature type="compositionally biased region" description="Low complexity" evidence="1">
    <location>
        <begin position="1"/>
        <end position="13"/>
    </location>
</feature>
<accession>A0A1C7M9F4</accession>
<dbReference type="EMBL" id="LUGG01000011">
    <property type="protein sequence ID" value="OBZ71644.1"/>
    <property type="molecule type" value="Genomic_DNA"/>
</dbReference>
<organism evidence="2 3">
    <name type="scientific">Grifola frondosa</name>
    <name type="common">Maitake</name>
    <name type="synonym">Polyporus frondosus</name>
    <dbReference type="NCBI Taxonomy" id="5627"/>
    <lineage>
        <taxon>Eukaryota</taxon>
        <taxon>Fungi</taxon>
        <taxon>Dikarya</taxon>
        <taxon>Basidiomycota</taxon>
        <taxon>Agaricomycotina</taxon>
        <taxon>Agaricomycetes</taxon>
        <taxon>Polyporales</taxon>
        <taxon>Grifolaceae</taxon>
        <taxon>Grifola</taxon>
    </lineage>
</organism>
<dbReference type="Proteomes" id="UP000092993">
    <property type="component" value="Unassembled WGS sequence"/>
</dbReference>
<evidence type="ECO:0000313" key="3">
    <source>
        <dbReference type="Proteomes" id="UP000092993"/>
    </source>
</evidence>
<sequence>MSSGQQLTSGSSGVVIDHWTPRTPKITSSGTPRSTTYCTIALARAPLCINNAVSEGANRSAHTKRRAPLNAASKVTVKVQYRVKGPTIFLTSLHLQRRATPEMHTYPRICIPTTLRGSLSRCECCRP</sequence>
<proteinExistence type="predicted"/>
<reference evidence="2 3" key="1">
    <citation type="submission" date="2016-03" db="EMBL/GenBank/DDBJ databases">
        <title>Whole genome sequencing of Grifola frondosa 9006-11.</title>
        <authorList>
            <person name="Min B."/>
            <person name="Park H."/>
            <person name="Kim J.-G."/>
            <person name="Cho H."/>
            <person name="Oh Y.-L."/>
            <person name="Kong W.-S."/>
            <person name="Choi I.-G."/>
        </authorList>
    </citation>
    <scope>NUCLEOTIDE SEQUENCE [LARGE SCALE GENOMIC DNA]</scope>
    <source>
        <strain evidence="2 3">9006-11</strain>
    </source>
</reference>
<evidence type="ECO:0000313" key="2">
    <source>
        <dbReference type="EMBL" id="OBZ71644.1"/>
    </source>
</evidence>
<comment type="caution">
    <text evidence="2">The sequence shown here is derived from an EMBL/GenBank/DDBJ whole genome shotgun (WGS) entry which is preliminary data.</text>
</comment>
<keyword evidence="3" id="KW-1185">Reference proteome</keyword>
<feature type="region of interest" description="Disordered" evidence="1">
    <location>
        <begin position="1"/>
        <end position="33"/>
    </location>
</feature>